<keyword evidence="2" id="KW-1003">Cell membrane</keyword>
<gene>
    <name evidence="8" type="ORF">AN217_01275</name>
</gene>
<evidence type="ECO:0000256" key="3">
    <source>
        <dbReference type="ARBA" id="ARBA00022692"/>
    </source>
</evidence>
<feature type="region of interest" description="Disordered" evidence="6">
    <location>
        <begin position="259"/>
        <end position="283"/>
    </location>
</feature>
<name>A0A1E7KDF0_9ACTN</name>
<proteinExistence type="predicted"/>
<comment type="caution">
    <text evidence="8">The sequence shown here is derived from an EMBL/GenBank/DDBJ whole genome shotgun (WGS) entry which is preliminary data.</text>
</comment>
<evidence type="ECO:0000256" key="4">
    <source>
        <dbReference type="ARBA" id="ARBA00022989"/>
    </source>
</evidence>
<accession>A0A1E7KDF0</accession>
<feature type="transmembrane region" description="Helical" evidence="7">
    <location>
        <begin position="158"/>
        <end position="180"/>
    </location>
</feature>
<feature type="transmembrane region" description="Helical" evidence="7">
    <location>
        <begin position="227"/>
        <end position="247"/>
    </location>
</feature>
<evidence type="ECO:0000256" key="2">
    <source>
        <dbReference type="ARBA" id="ARBA00022475"/>
    </source>
</evidence>
<dbReference type="PATRIC" id="fig|943816.4.peg.5337"/>
<dbReference type="EMBL" id="LJGV01000021">
    <property type="protein sequence ID" value="OEV01950.1"/>
    <property type="molecule type" value="Genomic_DNA"/>
</dbReference>
<reference evidence="8 9" key="1">
    <citation type="journal article" date="2016" name="Front. Microbiol.">
        <title>Comparative Genomics Analysis of Streptomyces Species Reveals Their Adaptation to the Marine Environment and Their Diversity at the Genomic Level.</title>
        <authorList>
            <person name="Tian X."/>
            <person name="Zhang Z."/>
            <person name="Yang T."/>
            <person name="Chen M."/>
            <person name="Li J."/>
            <person name="Chen F."/>
            <person name="Yang J."/>
            <person name="Li W."/>
            <person name="Zhang B."/>
            <person name="Zhang Z."/>
            <person name="Wu J."/>
            <person name="Zhang C."/>
            <person name="Long L."/>
            <person name="Xiao J."/>
        </authorList>
    </citation>
    <scope>NUCLEOTIDE SEQUENCE [LARGE SCALE GENOMIC DNA]</scope>
    <source>
        <strain evidence="8 9">SCSIO M10379</strain>
    </source>
</reference>
<dbReference type="PANTHER" id="PTHR30213">
    <property type="entry name" value="INNER MEMBRANE PROTEIN YHJD"/>
    <property type="match status" value="1"/>
</dbReference>
<dbReference type="GO" id="GO:0005886">
    <property type="term" value="C:plasma membrane"/>
    <property type="evidence" value="ECO:0007669"/>
    <property type="project" value="UniProtKB-SubCell"/>
</dbReference>
<evidence type="ECO:0000313" key="9">
    <source>
        <dbReference type="Proteomes" id="UP000175829"/>
    </source>
</evidence>
<evidence type="ECO:0000313" key="8">
    <source>
        <dbReference type="EMBL" id="OEV01950.1"/>
    </source>
</evidence>
<sequence>MWNDDINDYAAALTYYAILTVLPALLVTVLSFTLISPDAAELFVTHVTRYAPGQSGTELHNLLTHILTPRSGTWTLLAAGGGSALWSACSYLAVFRRALHRMHRIPDSRSPLRKLPRIVATALSLLVLLLVSALVLLLSGPVARLLGRLLHLGGTAPLVWGLVRWPLLLCLVALTVLVVFRTGPPPARRRRDSLPGGVLAAGLWLTVSAGFAFYTSLLGAYSRLYGSLAGIVVFLIWLWLSNLALLAGAQFTAELRAGVPAPSPSPGRPPGPGADPSPPGFRA</sequence>
<dbReference type="RefSeq" id="WP_069990494.1">
    <property type="nucleotide sequence ID" value="NZ_LJGV01000021.1"/>
</dbReference>
<keyword evidence="4 7" id="KW-1133">Transmembrane helix</keyword>
<keyword evidence="3 7" id="KW-0812">Transmembrane</keyword>
<dbReference type="InterPro" id="IPR017039">
    <property type="entry name" value="Virul_fac_BrkB"/>
</dbReference>
<evidence type="ECO:0000256" key="5">
    <source>
        <dbReference type="ARBA" id="ARBA00023136"/>
    </source>
</evidence>
<comment type="subcellular location">
    <subcellularLocation>
        <location evidence="1">Cell membrane</location>
        <topology evidence="1">Multi-pass membrane protein</topology>
    </subcellularLocation>
</comment>
<feature type="transmembrane region" description="Helical" evidence="7">
    <location>
        <begin position="115"/>
        <end position="138"/>
    </location>
</feature>
<dbReference type="Pfam" id="PF03631">
    <property type="entry name" value="Virul_fac_BrkB"/>
    <property type="match status" value="1"/>
</dbReference>
<evidence type="ECO:0000256" key="7">
    <source>
        <dbReference type="SAM" id="Phobius"/>
    </source>
</evidence>
<evidence type="ECO:0000256" key="1">
    <source>
        <dbReference type="ARBA" id="ARBA00004651"/>
    </source>
</evidence>
<protein>
    <submittedName>
        <fullName evidence="8">Ribonuclease BN</fullName>
    </submittedName>
</protein>
<dbReference type="Proteomes" id="UP000175829">
    <property type="component" value="Unassembled WGS sequence"/>
</dbReference>
<feature type="transmembrane region" description="Helical" evidence="7">
    <location>
        <begin position="74"/>
        <end position="94"/>
    </location>
</feature>
<dbReference type="AlphaFoldDB" id="A0A1E7KDF0"/>
<organism evidence="8 9">
    <name type="scientific">Streptomyces qinglanensis</name>
    <dbReference type="NCBI Taxonomy" id="943816"/>
    <lineage>
        <taxon>Bacteria</taxon>
        <taxon>Bacillati</taxon>
        <taxon>Actinomycetota</taxon>
        <taxon>Actinomycetes</taxon>
        <taxon>Kitasatosporales</taxon>
        <taxon>Streptomycetaceae</taxon>
        <taxon>Streptomyces</taxon>
    </lineage>
</organism>
<dbReference type="NCBIfam" id="TIGR00765">
    <property type="entry name" value="yihY_not_rbn"/>
    <property type="match status" value="1"/>
</dbReference>
<feature type="compositionally biased region" description="Pro residues" evidence="6">
    <location>
        <begin position="261"/>
        <end position="283"/>
    </location>
</feature>
<keyword evidence="5 7" id="KW-0472">Membrane</keyword>
<feature type="transmembrane region" description="Helical" evidence="7">
    <location>
        <begin position="12"/>
        <end position="35"/>
    </location>
</feature>
<dbReference type="PIRSF" id="PIRSF035875">
    <property type="entry name" value="RNase_BN"/>
    <property type="match status" value="1"/>
</dbReference>
<feature type="transmembrane region" description="Helical" evidence="7">
    <location>
        <begin position="201"/>
        <end position="221"/>
    </location>
</feature>
<dbReference type="PANTHER" id="PTHR30213:SF0">
    <property type="entry name" value="UPF0761 MEMBRANE PROTEIN YIHY"/>
    <property type="match status" value="1"/>
</dbReference>
<evidence type="ECO:0000256" key="6">
    <source>
        <dbReference type="SAM" id="MobiDB-lite"/>
    </source>
</evidence>